<dbReference type="Gene3D" id="3.55.50.30">
    <property type="match status" value="1"/>
</dbReference>
<feature type="transmembrane region" description="Helical" evidence="1">
    <location>
        <begin position="89"/>
        <end position="109"/>
    </location>
</feature>
<dbReference type="RefSeq" id="WP_379847748.1">
    <property type="nucleotide sequence ID" value="NZ_JBHSMA010000005.1"/>
</dbReference>
<evidence type="ECO:0000313" key="4">
    <source>
        <dbReference type="EMBL" id="MFC5411175.1"/>
    </source>
</evidence>
<dbReference type="InterPro" id="IPR032508">
    <property type="entry name" value="FecR_C"/>
</dbReference>
<evidence type="ECO:0000313" key="5">
    <source>
        <dbReference type="Proteomes" id="UP001596106"/>
    </source>
</evidence>
<dbReference type="Gene3D" id="2.60.120.1440">
    <property type="match status" value="1"/>
</dbReference>
<reference evidence="5" key="1">
    <citation type="journal article" date="2019" name="Int. J. Syst. Evol. Microbiol.">
        <title>The Global Catalogue of Microorganisms (GCM) 10K type strain sequencing project: providing services to taxonomists for standard genome sequencing and annotation.</title>
        <authorList>
            <consortium name="The Broad Institute Genomics Platform"/>
            <consortium name="The Broad Institute Genome Sequencing Center for Infectious Disease"/>
            <person name="Wu L."/>
            <person name="Ma J."/>
        </authorList>
    </citation>
    <scope>NUCLEOTIDE SEQUENCE [LARGE SCALE GENOMIC DNA]</scope>
    <source>
        <strain evidence="5">CCUG 55250</strain>
    </source>
</reference>
<proteinExistence type="predicted"/>
<protein>
    <submittedName>
        <fullName evidence="4">FecR domain-containing protein</fullName>
    </submittedName>
</protein>
<keyword evidence="5" id="KW-1185">Reference proteome</keyword>
<dbReference type="PANTHER" id="PTHR30273:SF2">
    <property type="entry name" value="PROTEIN FECR"/>
    <property type="match status" value="1"/>
</dbReference>
<dbReference type="InterPro" id="IPR012373">
    <property type="entry name" value="Ferrdict_sens_TM"/>
</dbReference>
<evidence type="ECO:0000259" key="2">
    <source>
        <dbReference type="Pfam" id="PF04773"/>
    </source>
</evidence>
<keyword evidence="1" id="KW-0472">Membrane</keyword>
<dbReference type="PANTHER" id="PTHR30273">
    <property type="entry name" value="PERIPLASMIC SIGNAL SENSOR AND SIGMA FACTOR ACTIVATOR FECR-RELATED"/>
    <property type="match status" value="1"/>
</dbReference>
<dbReference type="PIRSF" id="PIRSF018266">
    <property type="entry name" value="FecR"/>
    <property type="match status" value="1"/>
</dbReference>
<dbReference type="Pfam" id="PF04773">
    <property type="entry name" value="FecR"/>
    <property type="match status" value="1"/>
</dbReference>
<keyword evidence="1" id="KW-1133">Transmembrane helix</keyword>
<evidence type="ECO:0000256" key="1">
    <source>
        <dbReference type="SAM" id="Phobius"/>
    </source>
</evidence>
<dbReference type="Pfam" id="PF16344">
    <property type="entry name" value="FecR_C"/>
    <property type="match status" value="1"/>
</dbReference>
<feature type="domain" description="Protein FecR C-terminal" evidence="3">
    <location>
        <begin position="263"/>
        <end position="329"/>
    </location>
</feature>
<gene>
    <name evidence="4" type="ORF">ACFPMF_17775</name>
</gene>
<dbReference type="Proteomes" id="UP001596106">
    <property type="component" value="Unassembled WGS sequence"/>
</dbReference>
<keyword evidence="1" id="KW-0812">Transmembrane</keyword>
<accession>A0ABW0ICE4</accession>
<comment type="caution">
    <text evidence="4">The sequence shown here is derived from an EMBL/GenBank/DDBJ whole genome shotgun (WGS) entry which is preliminary data.</text>
</comment>
<dbReference type="InterPro" id="IPR006860">
    <property type="entry name" value="FecR"/>
</dbReference>
<dbReference type="EMBL" id="JBHSMA010000005">
    <property type="protein sequence ID" value="MFC5411175.1"/>
    <property type="molecule type" value="Genomic_DNA"/>
</dbReference>
<organism evidence="4 5">
    <name type="scientific">Larkinella bovis</name>
    <dbReference type="NCBI Taxonomy" id="683041"/>
    <lineage>
        <taxon>Bacteria</taxon>
        <taxon>Pseudomonadati</taxon>
        <taxon>Bacteroidota</taxon>
        <taxon>Cytophagia</taxon>
        <taxon>Cytophagales</taxon>
        <taxon>Spirosomataceae</taxon>
        <taxon>Larkinella</taxon>
    </lineage>
</organism>
<sequence length="333" mass="37479">MKHPLAKQILFRYLSGQVNPIERQTVEEWLKNPAHIPTFHEWLLEWETQSLQYGPDAETAFEKLSHRINQIDAPAPAESDEPAPAPKPLFPFFGMLTAAVVLLVLGIGLSPLRTNLLYRTYQTLAGQHLTMTLDDGSRVSLNASSKLQVPRFGFYGPTREVLLTGEATFDITHKPDNQRFIVKTSDQFQVEVLGTEFTVYARQRGTNVVLNRGKIRVDYADGAQKRQLMMKPGELLTVNQQGKIELRPLNSTTTEAGSKEHLFVFNGTSLWEICYLLREYFGTKIGITNDSLARRTISGNFKAKNADELLETLSEVFNLKAEPNGDVILLTTN</sequence>
<feature type="domain" description="FecR protein" evidence="2">
    <location>
        <begin position="120"/>
        <end position="216"/>
    </location>
</feature>
<name>A0ABW0ICE4_9BACT</name>
<evidence type="ECO:0000259" key="3">
    <source>
        <dbReference type="Pfam" id="PF16344"/>
    </source>
</evidence>